<evidence type="ECO:0000256" key="8">
    <source>
        <dbReference type="ARBA" id="ARBA00022679"/>
    </source>
</evidence>
<comment type="subunit">
    <text evidence="20">May form homooligomers. Interacts with CREBBP/CBP, EED/WAIT1, EP300/P300, NCOA6/PRIP, PPARBP/PBP and SMN.</text>
</comment>
<organism evidence="24 25">
    <name type="scientific">Asarcornis scutulata</name>
    <dbReference type="NCBI Taxonomy" id="75869"/>
    <lineage>
        <taxon>Eukaryota</taxon>
        <taxon>Metazoa</taxon>
        <taxon>Chordata</taxon>
        <taxon>Craniata</taxon>
        <taxon>Vertebrata</taxon>
        <taxon>Euteleostomi</taxon>
        <taxon>Archelosauria</taxon>
        <taxon>Archosauria</taxon>
        <taxon>Dinosauria</taxon>
        <taxon>Saurischia</taxon>
        <taxon>Theropoda</taxon>
        <taxon>Coelurosauria</taxon>
        <taxon>Aves</taxon>
        <taxon>Neognathae</taxon>
        <taxon>Galloanserae</taxon>
        <taxon>Anseriformes</taxon>
        <taxon>Anatidae</taxon>
        <taxon>Anatinae</taxon>
        <taxon>Asarcornis</taxon>
    </lineage>
</organism>
<dbReference type="FunFam" id="3.40.50.150:FF:000066">
    <property type="entry name" value="Trimethylguanosine synthase 1"/>
    <property type="match status" value="1"/>
</dbReference>
<dbReference type="GO" id="GO:0015030">
    <property type="term" value="C:Cajal body"/>
    <property type="evidence" value="ECO:0007669"/>
    <property type="project" value="UniProtKB-SubCell"/>
</dbReference>
<comment type="catalytic activity">
    <reaction evidence="16">
        <text>a 5'-end (N(2),N(7)-dimethyl 5'-triphosphoguanosine)-ribonucleoside in snRNA + S-adenosyl-L-methionine = a 5'-end (N(2),N(2),N(7)-trimethyl 5'-triphosphoguanosine)-ribonucleoside in snRNA + S-adenosyl-L-homocysteine + H(+)</text>
        <dbReference type="Rhea" id="RHEA:78479"/>
        <dbReference type="Rhea" id="RHEA-COMP:19087"/>
        <dbReference type="Rhea" id="RHEA-COMP:19089"/>
        <dbReference type="ChEBI" id="CHEBI:15378"/>
        <dbReference type="ChEBI" id="CHEBI:57856"/>
        <dbReference type="ChEBI" id="CHEBI:59789"/>
        <dbReference type="ChEBI" id="CHEBI:167623"/>
        <dbReference type="ChEBI" id="CHEBI:172880"/>
    </reaction>
    <physiologicalReaction direction="left-to-right" evidence="16">
        <dbReference type="Rhea" id="RHEA:78480"/>
    </physiologicalReaction>
</comment>
<keyword evidence="10" id="KW-0805">Transcription regulation</keyword>
<dbReference type="GO" id="GO:0005730">
    <property type="term" value="C:nucleolus"/>
    <property type="evidence" value="ECO:0007669"/>
    <property type="project" value="UniProtKB-SubCell"/>
</dbReference>
<feature type="compositionally biased region" description="Polar residues" evidence="23">
    <location>
        <begin position="585"/>
        <end position="596"/>
    </location>
</feature>
<comment type="similarity">
    <text evidence="13">Belongs to the methyltransferase superfamily. Trimethylguanosine synthase family.</text>
</comment>
<evidence type="ECO:0000256" key="4">
    <source>
        <dbReference type="ARBA" id="ARBA00018517"/>
    </source>
</evidence>
<keyword evidence="7" id="KW-0489">Methyltransferase</keyword>
<evidence type="ECO:0000256" key="12">
    <source>
        <dbReference type="ARBA" id="ARBA00023242"/>
    </source>
</evidence>
<keyword evidence="25" id="KW-1185">Reference proteome</keyword>
<evidence type="ECO:0000256" key="16">
    <source>
        <dbReference type="ARBA" id="ARBA00048763"/>
    </source>
</evidence>
<keyword evidence="9" id="KW-0949">S-adenosyl-L-methionine</keyword>
<evidence type="ECO:0000256" key="6">
    <source>
        <dbReference type="ARBA" id="ARBA00022553"/>
    </source>
</evidence>
<gene>
    <name evidence="24" type="primary">Tgs1</name>
    <name evidence="24" type="ORF">ASASCU_R09795</name>
</gene>
<dbReference type="Proteomes" id="UP000525565">
    <property type="component" value="Unassembled WGS sequence"/>
</dbReference>
<evidence type="ECO:0000256" key="15">
    <source>
        <dbReference type="ARBA" id="ARBA00048740"/>
    </source>
</evidence>
<name>A0A7K7KRE0_9AVES</name>
<evidence type="ECO:0000256" key="7">
    <source>
        <dbReference type="ARBA" id="ARBA00022603"/>
    </source>
</evidence>
<dbReference type="EMBL" id="VZSO01000045">
    <property type="protein sequence ID" value="NWZ20852.1"/>
    <property type="molecule type" value="Genomic_DNA"/>
</dbReference>
<feature type="region of interest" description="Disordered" evidence="23">
    <location>
        <begin position="400"/>
        <end position="433"/>
    </location>
</feature>
<dbReference type="GO" id="GO:0071164">
    <property type="term" value="F:RNA cap trimethylguanosine synthase activity"/>
    <property type="evidence" value="ECO:0007669"/>
    <property type="project" value="TreeGrafter"/>
</dbReference>
<evidence type="ECO:0000256" key="17">
    <source>
        <dbReference type="ARBA" id="ARBA00049075"/>
    </source>
</evidence>
<keyword evidence="11" id="KW-0804">Transcription</keyword>
<keyword evidence="8" id="KW-0808">Transferase</keyword>
<dbReference type="SUPFAM" id="SSF53335">
    <property type="entry name" value="S-adenosyl-L-methionine-dependent methyltransferases"/>
    <property type="match status" value="1"/>
</dbReference>
<evidence type="ECO:0000256" key="20">
    <source>
        <dbReference type="ARBA" id="ARBA00064494"/>
    </source>
</evidence>
<feature type="region of interest" description="Disordered" evidence="23">
    <location>
        <begin position="519"/>
        <end position="613"/>
    </location>
</feature>
<reference evidence="24 25" key="1">
    <citation type="submission" date="2019-09" db="EMBL/GenBank/DDBJ databases">
        <title>Bird 10,000 Genomes (B10K) Project - Family phase.</title>
        <authorList>
            <person name="Zhang G."/>
        </authorList>
    </citation>
    <scope>NUCLEOTIDE SEQUENCE [LARGE SCALE GENOMIC DNA]</scope>
    <source>
        <strain evidence="24">OUT-0051</strain>
        <tissue evidence="24">Kidney</tissue>
    </source>
</reference>
<evidence type="ECO:0000313" key="25">
    <source>
        <dbReference type="Proteomes" id="UP000525565"/>
    </source>
</evidence>
<evidence type="ECO:0000256" key="3">
    <source>
        <dbReference type="ARBA" id="ARBA00004604"/>
    </source>
</evidence>
<feature type="region of interest" description="Disordered" evidence="23">
    <location>
        <begin position="289"/>
        <end position="308"/>
    </location>
</feature>
<dbReference type="CDD" id="cd02440">
    <property type="entry name" value="AdoMet_MTases"/>
    <property type="match status" value="1"/>
</dbReference>
<comment type="catalytic activity">
    <reaction evidence="14">
        <text>a 5'-end (N(2),N(7)-dimethyl 5'-triphosphoguanosine)-ribonucleoside in snoRNA + S-adenosyl-L-methionine = a 5'-end (N(2),N(2),N(7)-trimethyl 5'-triphosphoguanosine)-ribonucleoside in snoRNA + S-adenosyl-L-homocysteine + H(+)</text>
        <dbReference type="Rhea" id="RHEA:78507"/>
        <dbReference type="Rhea" id="RHEA-COMP:19088"/>
        <dbReference type="Rhea" id="RHEA-COMP:19090"/>
        <dbReference type="ChEBI" id="CHEBI:15378"/>
        <dbReference type="ChEBI" id="CHEBI:57856"/>
        <dbReference type="ChEBI" id="CHEBI:59789"/>
        <dbReference type="ChEBI" id="CHEBI:167623"/>
        <dbReference type="ChEBI" id="CHEBI:172880"/>
    </reaction>
    <physiologicalReaction direction="left-to-right" evidence="14">
        <dbReference type="Rhea" id="RHEA:78508"/>
    </physiologicalReaction>
</comment>
<dbReference type="AlphaFoldDB" id="A0A7K7KRE0"/>
<keyword evidence="6" id="KW-0597">Phosphoprotein</keyword>
<protein>
    <recommendedName>
        <fullName evidence="4">Trimethylguanosine synthase</fullName>
    </recommendedName>
    <alternativeName>
        <fullName evidence="18">Cap-specific guanine-N(2) methyltransferase</fullName>
    </alternativeName>
    <alternativeName>
        <fullName evidence="21">Nuclear receptor coactivator 6-interacting protein</fullName>
    </alternativeName>
    <alternativeName>
        <fullName evidence="22">PRIP-interacting protein with methyltransferase motif</fullName>
    </alternativeName>
</protein>
<accession>A0A7K7KRE0</accession>
<sequence>MVASCINVPLYFYRDRKLYKLGLKGFYVKDDNDSTEQASEEENCCPNVAFKVDSNHALDLEEIELDSEAELMKSMGLPLHFGGQSAHRDFVATEKYRKRSNMKIMKKKKKKKELQQKHRDKMGQECQDQANGDHKQSISDDPAPAAEQSEKNKTEIVSEGNCGSSETLANEALPSELKEKWEKYWSEYGEGLLWHSWLEKHEEASSLEVLTASEPWNSPDTKEEWEQHYSELYWYYWEQFQYWTSQGWTTESSQNDSMEVHGVMQEADLSRKKDLVSLEAECSEVVSLELSPSHTRGEETLTSSAEPHNEIISGICNLNLNLEEVEQSSAPPAVTHEDPQEHGSSNSESQCLCASSQKEPCDGGTRKRSASCEKKSINQSGSQGSCNSCSSNDKEQLLLPDRNEDEEEEPPENRVAKVKRSHELDVDENPVEDPEETCSILGFKCGTGQKYGGIPDFTHRSVQYLEKKAKLKSRFLDMRKPRKSKNTHIFFTEEPETSSQKNKTLKKVEEFLKQVNTPVEEAASQKASPQDKVEGSSTSSDSEDQGSITTTRNVRFNIQNPDPLPSSVGGGELGTSKPEEEAKVTTANSADCQGTGKTECGSGRKKEKRRKRKNKIALGSIPAEIAADPELVKYWAQRYRLFSRFDEGIKLDREGWFSVTPEKIAEHIAVRVAQAFNCDTIVDAFCGVGGNAIQFALTSKRVIAIDIDPEKLSLARSNAEVYGVADKIEFMCGDFMVLAADLKADVVFLSPPWGGPDYATAEIFDIQTMICPDGYPFKVITNNIVYFLPRNADINQIASLAGPGGKVEIEQNFLNNKLKTITAYFGDLIR</sequence>
<dbReference type="Pfam" id="PF09445">
    <property type="entry name" value="Methyltransf_15"/>
    <property type="match status" value="1"/>
</dbReference>
<dbReference type="GO" id="GO:0005737">
    <property type="term" value="C:cytoplasm"/>
    <property type="evidence" value="ECO:0007669"/>
    <property type="project" value="UniProtKB-SubCell"/>
</dbReference>
<comment type="function">
    <text evidence="19">Catalyzes the 2 serial methylation steps for the conversion of the 7-monomethylguanosine (m(7)G) caps of snRNAs and snoRNAs to a 2,2,7-trimethylguanosine (m(2,2,7)G) cap structure. The enzyme is specific for guanine, and N7 methylation must precede N2 methylation. Hypermethylation of the m7G cap of U snRNAs leads to their concentration in nuclear foci, their colocalization with coilin and the formation of canonical Cajal bodies (CBs). Plays a role in transcriptional regulation.</text>
</comment>
<feature type="non-terminal residue" evidence="24">
    <location>
        <position position="1"/>
    </location>
</feature>
<dbReference type="PANTHER" id="PTHR14741:SF32">
    <property type="entry name" value="TRIMETHYLGUANOSINE SYNTHASE"/>
    <property type="match status" value="1"/>
</dbReference>
<evidence type="ECO:0000256" key="9">
    <source>
        <dbReference type="ARBA" id="ARBA00022691"/>
    </source>
</evidence>
<feature type="non-terminal residue" evidence="24">
    <location>
        <position position="830"/>
    </location>
</feature>
<comment type="catalytic activity">
    <reaction evidence="17">
        <text>a 5'-end (N(7)-methyl 5'-triphosphoguanosine)-ribonucleoside in snRNA + S-adenosyl-L-methionine = a 5'-end (N(2),N(7)-dimethyl 5'-triphosphoguanosine)-ribonucleoside in snRNA + S-adenosyl-L-homocysteine + H(+)</text>
        <dbReference type="Rhea" id="RHEA:78471"/>
        <dbReference type="Rhea" id="RHEA-COMP:19085"/>
        <dbReference type="Rhea" id="RHEA-COMP:19087"/>
        <dbReference type="ChEBI" id="CHEBI:15378"/>
        <dbReference type="ChEBI" id="CHEBI:57856"/>
        <dbReference type="ChEBI" id="CHEBI:59789"/>
        <dbReference type="ChEBI" id="CHEBI:156461"/>
        <dbReference type="ChEBI" id="CHEBI:172880"/>
    </reaction>
    <physiologicalReaction direction="left-to-right" evidence="17">
        <dbReference type="Rhea" id="RHEA:78472"/>
    </physiologicalReaction>
</comment>
<evidence type="ECO:0000256" key="22">
    <source>
        <dbReference type="ARBA" id="ARBA00081504"/>
    </source>
</evidence>
<evidence type="ECO:0000256" key="13">
    <source>
        <dbReference type="ARBA" id="ARBA00025783"/>
    </source>
</evidence>
<evidence type="ECO:0000256" key="19">
    <source>
        <dbReference type="ARBA" id="ARBA00057179"/>
    </source>
</evidence>
<dbReference type="InterPro" id="IPR019012">
    <property type="entry name" value="RNA_cap_Gua-N2-MeTrfase"/>
</dbReference>
<proteinExistence type="inferred from homology"/>
<keyword evidence="12" id="KW-0539">Nucleus</keyword>
<feature type="compositionally biased region" description="Basic residues" evidence="23">
    <location>
        <begin position="102"/>
        <end position="112"/>
    </location>
</feature>
<comment type="subcellular location">
    <subcellularLocation>
        <location evidence="2">Cytoplasm</location>
    </subcellularLocation>
    <subcellularLocation>
        <location evidence="1">Nucleus</location>
        <location evidence="1">Cajal body</location>
    </subcellularLocation>
    <subcellularLocation>
        <location evidence="3">Nucleus</location>
        <location evidence="3">Nucleolus</location>
    </subcellularLocation>
</comment>
<feature type="compositionally biased region" description="Polar residues" evidence="23">
    <location>
        <begin position="290"/>
        <end position="306"/>
    </location>
</feature>
<evidence type="ECO:0000256" key="2">
    <source>
        <dbReference type="ARBA" id="ARBA00004496"/>
    </source>
</evidence>
<evidence type="ECO:0000256" key="18">
    <source>
        <dbReference type="ARBA" id="ARBA00049790"/>
    </source>
</evidence>
<comment type="catalytic activity">
    <reaction evidence="15">
        <text>a 5'-end (N(7)-methyl 5'-triphosphoguanosine)-ribonucleoside in snoRNA + S-adenosyl-L-methionine = a 5'-end (N(2),N(7)-dimethyl 5'-triphosphoguanosine)-ribonucleoside in snoRNA + S-adenosyl-L-homocysteine + H(+)</text>
        <dbReference type="Rhea" id="RHEA:78475"/>
        <dbReference type="Rhea" id="RHEA-COMP:19086"/>
        <dbReference type="Rhea" id="RHEA-COMP:19088"/>
        <dbReference type="ChEBI" id="CHEBI:15378"/>
        <dbReference type="ChEBI" id="CHEBI:57856"/>
        <dbReference type="ChEBI" id="CHEBI:59789"/>
        <dbReference type="ChEBI" id="CHEBI:156461"/>
        <dbReference type="ChEBI" id="CHEBI:172880"/>
    </reaction>
    <physiologicalReaction direction="left-to-right" evidence="15">
        <dbReference type="Rhea" id="RHEA:78476"/>
    </physiologicalReaction>
</comment>
<dbReference type="Gene3D" id="3.40.50.150">
    <property type="entry name" value="Vaccinia Virus protein VP39"/>
    <property type="match status" value="1"/>
</dbReference>
<keyword evidence="5" id="KW-0963">Cytoplasm</keyword>
<evidence type="ECO:0000256" key="14">
    <source>
        <dbReference type="ARBA" id="ARBA00047418"/>
    </source>
</evidence>
<evidence type="ECO:0000256" key="1">
    <source>
        <dbReference type="ARBA" id="ARBA00004408"/>
    </source>
</evidence>
<dbReference type="InterPro" id="IPR029063">
    <property type="entry name" value="SAM-dependent_MTases_sf"/>
</dbReference>
<evidence type="ECO:0000256" key="5">
    <source>
        <dbReference type="ARBA" id="ARBA00022490"/>
    </source>
</evidence>
<dbReference type="PANTHER" id="PTHR14741">
    <property type="entry name" value="S-ADENOSYLMETHIONINE-DEPENDENT METHYLTRANSFERASE RELATED"/>
    <property type="match status" value="1"/>
</dbReference>
<comment type="caution">
    <text evidence="24">The sequence shown here is derived from an EMBL/GenBank/DDBJ whole genome shotgun (WGS) entry which is preliminary data.</text>
</comment>
<evidence type="ECO:0000256" key="11">
    <source>
        <dbReference type="ARBA" id="ARBA00023163"/>
    </source>
</evidence>
<feature type="region of interest" description="Disordered" evidence="23">
    <location>
        <begin position="327"/>
        <end position="349"/>
    </location>
</feature>
<evidence type="ECO:0000313" key="24">
    <source>
        <dbReference type="EMBL" id="NWZ20852.1"/>
    </source>
</evidence>
<evidence type="ECO:0000256" key="10">
    <source>
        <dbReference type="ARBA" id="ARBA00023015"/>
    </source>
</evidence>
<evidence type="ECO:0000256" key="21">
    <source>
        <dbReference type="ARBA" id="ARBA00079339"/>
    </source>
</evidence>
<feature type="compositionally biased region" description="Basic and acidic residues" evidence="23">
    <location>
        <begin position="113"/>
        <end position="123"/>
    </location>
</feature>
<evidence type="ECO:0000256" key="23">
    <source>
        <dbReference type="SAM" id="MobiDB-lite"/>
    </source>
</evidence>
<feature type="compositionally biased region" description="Polar residues" evidence="23">
    <location>
        <begin position="548"/>
        <end position="560"/>
    </location>
</feature>
<feature type="compositionally biased region" description="Basic residues" evidence="23">
    <location>
        <begin position="603"/>
        <end position="613"/>
    </location>
</feature>
<feature type="region of interest" description="Disordered" evidence="23">
    <location>
        <begin position="102"/>
        <end position="170"/>
    </location>
</feature>